<evidence type="ECO:0008006" key="3">
    <source>
        <dbReference type="Google" id="ProtNLM"/>
    </source>
</evidence>
<dbReference type="Gene3D" id="1.50.10.10">
    <property type="match status" value="1"/>
</dbReference>
<proteinExistence type="predicted"/>
<dbReference type="InterPro" id="IPR008928">
    <property type="entry name" value="6-hairpin_glycosidase_sf"/>
</dbReference>
<dbReference type="EMBL" id="FXAZ01000007">
    <property type="protein sequence ID" value="SMG56938.1"/>
    <property type="molecule type" value="Genomic_DNA"/>
</dbReference>
<dbReference type="RefSeq" id="WP_244903521.1">
    <property type="nucleotide sequence ID" value="NZ_FXAZ01000007.1"/>
</dbReference>
<accession>A0A1X7LSS5</accession>
<keyword evidence="2" id="KW-1185">Reference proteome</keyword>
<name>A0A1X7LSS5_9BACL</name>
<dbReference type="Proteomes" id="UP000193834">
    <property type="component" value="Unassembled WGS sequence"/>
</dbReference>
<gene>
    <name evidence="1" type="ORF">SAMN06295960_4297</name>
</gene>
<evidence type="ECO:0000313" key="1">
    <source>
        <dbReference type="EMBL" id="SMG56938.1"/>
    </source>
</evidence>
<evidence type="ECO:0000313" key="2">
    <source>
        <dbReference type="Proteomes" id="UP000193834"/>
    </source>
</evidence>
<sequence length="345" mass="39589">MNHTILPESNYGNRMKLERKRKETEHFITDSMSGPYGVYTNFRDSLQSDPAATGHEVLSESAGILMRYYALTNQKEAFLAEWKRAKETFELPSGFSYRYSPKQDRAYTINAAVDDMRIIRALHEAGQQFDEQELQTLASVYGTRFVEHNIRDGVLYDFYDEKYKMTNDFVTLCYIDLTTLKLLPISASEQVRLIERMEKVIQGGYLSNEFPFYETRYHYDTDTYDSEGINTVESLLTILSLAEAGQHRSESIEYVKEKVRSGTLYGKYTKDGAPMNDIQSTAIYAIAAMIGSVLQDAELYKDSIMQMEKFRIDEQTSSFYGGFGDPSSEMAFSFDNLMALLAYAY</sequence>
<reference evidence="1 2" key="1">
    <citation type="submission" date="2017-04" db="EMBL/GenBank/DDBJ databases">
        <authorList>
            <person name="Afonso C.L."/>
            <person name="Miller P.J."/>
            <person name="Scott M.A."/>
            <person name="Spackman E."/>
            <person name="Goraichik I."/>
            <person name="Dimitrov K.M."/>
            <person name="Suarez D.L."/>
            <person name="Swayne D.E."/>
        </authorList>
    </citation>
    <scope>NUCLEOTIDE SEQUENCE [LARGE SCALE GENOMIC DNA]</scope>
    <source>
        <strain evidence="1 2">11</strain>
    </source>
</reference>
<dbReference type="STRING" id="1852522.SAMN06295960_4297"/>
<protein>
    <recommendedName>
        <fullName evidence="3">Glycosyl hydrolases family 8</fullName>
    </recommendedName>
</protein>
<dbReference type="GO" id="GO:0005975">
    <property type="term" value="P:carbohydrate metabolic process"/>
    <property type="evidence" value="ECO:0007669"/>
    <property type="project" value="InterPro"/>
</dbReference>
<dbReference type="AlphaFoldDB" id="A0A1X7LSS5"/>
<dbReference type="InterPro" id="IPR012341">
    <property type="entry name" value="6hp_glycosidase-like_sf"/>
</dbReference>
<organism evidence="1 2">
    <name type="scientific">Paenibacillus aquistagni</name>
    <dbReference type="NCBI Taxonomy" id="1852522"/>
    <lineage>
        <taxon>Bacteria</taxon>
        <taxon>Bacillati</taxon>
        <taxon>Bacillota</taxon>
        <taxon>Bacilli</taxon>
        <taxon>Bacillales</taxon>
        <taxon>Paenibacillaceae</taxon>
        <taxon>Paenibacillus</taxon>
    </lineage>
</organism>
<dbReference type="SUPFAM" id="SSF48208">
    <property type="entry name" value="Six-hairpin glycosidases"/>
    <property type="match status" value="1"/>
</dbReference>